<protein>
    <recommendedName>
        <fullName evidence="4">DUF19 domain-containing protein</fullName>
    </recommendedName>
</protein>
<feature type="chain" id="PRO_5013727729" description="DUF19 domain-containing protein" evidence="1">
    <location>
        <begin position="20"/>
        <end position="195"/>
    </location>
</feature>
<evidence type="ECO:0008006" key="4">
    <source>
        <dbReference type="Google" id="ProtNLM"/>
    </source>
</evidence>
<evidence type="ECO:0000313" key="2">
    <source>
        <dbReference type="EMBL" id="PIC29680.1"/>
    </source>
</evidence>
<reference evidence="3" key="1">
    <citation type="submission" date="2017-10" db="EMBL/GenBank/DDBJ databases">
        <title>Rapid genome shrinkage in a self-fertile nematode reveals novel sperm competition proteins.</title>
        <authorList>
            <person name="Yin D."/>
            <person name="Schwarz E.M."/>
            <person name="Thomas C.G."/>
            <person name="Felde R.L."/>
            <person name="Korf I.F."/>
            <person name="Cutter A.D."/>
            <person name="Schartner C.M."/>
            <person name="Ralston E.J."/>
            <person name="Meyer B.J."/>
            <person name="Haag E.S."/>
        </authorList>
    </citation>
    <scope>NUCLEOTIDE SEQUENCE [LARGE SCALE GENOMIC DNA]</scope>
    <source>
        <strain evidence="3">JU1422</strain>
    </source>
</reference>
<keyword evidence="3" id="KW-1185">Reference proteome</keyword>
<keyword evidence="1" id="KW-0732">Signal</keyword>
<sequence length="195" mass="22011">MISAFESTFVLLVIVKASGANSQALPPLFDYYKGCSNHKNAIDFTDCVEERLNLACNDDRACLIRNMGFIDVHTYTGRLFHCAKYEMKCSPDDFNKLQNTLKESTKNRCQKADCTGDVDKWFDQMFPNCVRNEGFNCEPPTTTTTPIITTTIAKIAISERDREESPSSSSSLQMNSMSNTSYSVHFIFVFLVVVF</sequence>
<feature type="signal peptide" evidence="1">
    <location>
        <begin position="1"/>
        <end position="19"/>
    </location>
</feature>
<gene>
    <name evidence="2" type="primary">Cnig_chr_V.g21190</name>
    <name evidence="2" type="ORF">B9Z55_021190</name>
</gene>
<evidence type="ECO:0000313" key="3">
    <source>
        <dbReference type="Proteomes" id="UP000230233"/>
    </source>
</evidence>
<comment type="caution">
    <text evidence="2">The sequence shown here is derived from an EMBL/GenBank/DDBJ whole genome shotgun (WGS) entry which is preliminary data.</text>
</comment>
<accession>A0A2G5TQU0</accession>
<name>A0A2G5TQU0_9PELO</name>
<proteinExistence type="predicted"/>
<dbReference type="Proteomes" id="UP000230233">
    <property type="component" value="Chromosome V"/>
</dbReference>
<organism evidence="2 3">
    <name type="scientific">Caenorhabditis nigoni</name>
    <dbReference type="NCBI Taxonomy" id="1611254"/>
    <lineage>
        <taxon>Eukaryota</taxon>
        <taxon>Metazoa</taxon>
        <taxon>Ecdysozoa</taxon>
        <taxon>Nematoda</taxon>
        <taxon>Chromadorea</taxon>
        <taxon>Rhabditida</taxon>
        <taxon>Rhabditina</taxon>
        <taxon>Rhabditomorpha</taxon>
        <taxon>Rhabditoidea</taxon>
        <taxon>Rhabditidae</taxon>
        <taxon>Peloderinae</taxon>
        <taxon>Caenorhabditis</taxon>
    </lineage>
</organism>
<dbReference type="EMBL" id="PDUG01000005">
    <property type="protein sequence ID" value="PIC29680.1"/>
    <property type="molecule type" value="Genomic_DNA"/>
</dbReference>
<evidence type="ECO:0000256" key="1">
    <source>
        <dbReference type="SAM" id="SignalP"/>
    </source>
</evidence>
<dbReference type="AlphaFoldDB" id="A0A2G5TQU0"/>